<sequence>MKNEWINKKRERSVNSLKLWSDNPRLNPSNEYVRLSDYINEIISNDFDKNEFIRLVKSIVDRDFLSFDPVVVWQKEKDGPYTVIEGNRRVIALKLLREPHKAPKAIKQTIAKLAQGAKNKDFLEKIPVLIAPSFEDIEWYLHERHNQSGLMRKWSREQQLNAIYDLYEKYNGDIASLIRISGLSQGDIEGHIRVIKLKNYIHNLKDLLSDEEYSTAVSHRFPISTLERWFSNTEVRKRWNINYDGVNVNVETEEDDFKKAYSQLVKWMLADEKAENKINSRTIRNAEQIVHFLDKFEKVNKSDVPISFTERKNNGTVAKDVVKPQTASPITKNNKRTKLIDNKYSLTTTDLRLLDIFEELKNIPLRWKNAISASIRVILDISVRNYIINNNLEADICKKYKTALVNITLQQRLDFLKDKLPKKQNDILAKLLNYENEFSLSVLNGFVHGSDTHHLDAGFLNRFWDFLFPLFKEILDISEVENK</sequence>
<name>A0A521DJ44_SACCC</name>
<gene>
    <name evidence="1" type="ORF">SAMN06265379_105257</name>
</gene>
<evidence type="ECO:0000313" key="1">
    <source>
        <dbReference type="EMBL" id="SMO71763.1"/>
    </source>
</evidence>
<dbReference type="EMBL" id="FXTB01000005">
    <property type="protein sequence ID" value="SMO71763.1"/>
    <property type="molecule type" value="Genomic_DNA"/>
</dbReference>
<evidence type="ECO:0000313" key="2">
    <source>
        <dbReference type="Proteomes" id="UP000319040"/>
    </source>
</evidence>
<accession>A0A521DJ44</accession>
<organism evidence="1 2">
    <name type="scientific">Saccharicrinis carchari</name>
    <dbReference type="NCBI Taxonomy" id="1168039"/>
    <lineage>
        <taxon>Bacteria</taxon>
        <taxon>Pseudomonadati</taxon>
        <taxon>Bacteroidota</taxon>
        <taxon>Bacteroidia</taxon>
        <taxon>Marinilabiliales</taxon>
        <taxon>Marinilabiliaceae</taxon>
        <taxon>Saccharicrinis</taxon>
    </lineage>
</organism>
<dbReference type="SUPFAM" id="SSF110849">
    <property type="entry name" value="ParB/Sulfiredoxin"/>
    <property type="match status" value="1"/>
</dbReference>
<dbReference type="RefSeq" id="WP_142533702.1">
    <property type="nucleotide sequence ID" value="NZ_FXTB01000005.1"/>
</dbReference>
<dbReference type="Proteomes" id="UP000319040">
    <property type="component" value="Unassembled WGS sequence"/>
</dbReference>
<dbReference type="AlphaFoldDB" id="A0A521DJ44"/>
<dbReference type="OrthoDB" id="9769293at2"/>
<dbReference type="Gene3D" id="3.90.1530.10">
    <property type="entry name" value="Conserved hypothetical protein from pyrococcus furiosus pfu- 392566-001, ParB domain"/>
    <property type="match status" value="1"/>
</dbReference>
<protein>
    <submittedName>
        <fullName evidence="1">ParB-like nuclease domain-containing protein</fullName>
    </submittedName>
</protein>
<dbReference type="InterPro" id="IPR036086">
    <property type="entry name" value="ParB/Sulfiredoxin_sf"/>
</dbReference>
<proteinExistence type="predicted"/>
<keyword evidence="2" id="KW-1185">Reference proteome</keyword>
<reference evidence="1 2" key="1">
    <citation type="submission" date="2017-05" db="EMBL/GenBank/DDBJ databases">
        <authorList>
            <person name="Varghese N."/>
            <person name="Submissions S."/>
        </authorList>
    </citation>
    <scope>NUCLEOTIDE SEQUENCE [LARGE SCALE GENOMIC DNA]</scope>
    <source>
        <strain evidence="1 2">DSM 27040</strain>
    </source>
</reference>